<reference evidence="1" key="1">
    <citation type="submission" date="2022-04" db="EMBL/GenBank/DDBJ databases">
        <title>Genome of the entomopathogenic fungus Entomophthora muscae.</title>
        <authorList>
            <person name="Elya C."/>
            <person name="Lovett B.R."/>
            <person name="Lee E."/>
            <person name="Macias A.M."/>
            <person name="Hajek A.E."/>
            <person name="De Bivort B.L."/>
            <person name="Kasson M.T."/>
            <person name="De Fine Licht H.H."/>
            <person name="Stajich J.E."/>
        </authorList>
    </citation>
    <scope>NUCLEOTIDE SEQUENCE</scope>
    <source>
        <strain evidence="1">Berkeley</strain>
    </source>
</reference>
<accession>A0ACC2TTV5</accession>
<protein>
    <submittedName>
        <fullName evidence="1">Uncharacterized protein</fullName>
    </submittedName>
</protein>
<evidence type="ECO:0000313" key="2">
    <source>
        <dbReference type="Proteomes" id="UP001165960"/>
    </source>
</evidence>
<comment type="caution">
    <text evidence="1">The sequence shown here is derived from an EMBL/GenBank/DDBJ whole genome shotgun (WGS) entry which is preliminary data.</text>
</comment>
<dbReference type="Proteomes" id="UP001165960">
    <property type="component" value="Unassembled WGS sequence"/>
</dbReference>
<proteinExistence type="predicted"/>
<sequence length="127" mass="14865">MQFSILIVLFSAAHAYHLYGKSEEPQVEQYIHGFNTVNTQVKEMVPETKVNKSYRTVEWVVKDVVPEFKTVEYLRSEYRTVITQVPYTKYIPYNVKRIVTEALPPKIIDEPKIMEAHHSYSCSHNEA</sequence>
<gene>
    <name evidence="1" type="ORF">DSO57_1011691</name>
</gene>
<evidence type="ECO:0000313" key="1">
    <source>
        <dbReference type="EMBL" id="KAJ9077952.1"/>
    </source>
</evidence>
<keyword evidence="2" id="KW-1185">Reference proteome</keyword>
<organism evidence="1 2">
    <name type="scientific">Entomophthora muscae</name>
    <dbReference type="NCBI Taxonomy" id="34485"/>
    <lineage>
        <taxon>Eukaryota</taxon>
        <taxon>Fungi</taxon>
        <taxon>Fungi incertae sedis</taxon>
        <taxon>Zoopagomycota</taxon>
        <taxon>Entomophthoromycotina</taxon>
        <taxon>Entomophthoromycetes</taxon>
        <taxon>Entomophthorales</taxon>
        <taxon>Entomophthoraceae</taxon>
        <taxon>Entomophthora</taxon>
    </lineage>
</organism>
<name>A0ACC2TTV5_9FUNG</name>
<dbReference type="EMBL" id="QTSX02002170">
    <property type="protein sequence ID" value="KAJ9077952.1"/>
    <property type="molecule type" value="Genomic_DNA"/>
</dbReference>